<evidence type="ECO:0000313" key="1">
    <source>
        <dbReference type="EMBL" id="SVB56495.1"/>
    </source>
</evidence>
<feature type="non-terminal residue" evidence="1">
    <location>
        <position position="1"/>
    </location>
</feature>
<dbReference type="EMBL" id="UINC01047340">
    <property type="protein sequence ID" value="SVB56495.1"/>
    <property type="molecule type" value="Genomic_DNA"/>
</dbReference>
<reference evidence="1" key="1">
    <citation type="submission" date="2018-05" db="EMBL/GenBank/DDBJ databases">
        <authorList>
            <person name="Lanie J.A."/>
            <person name="Ng W.-L."/>
            <person name="Kazmierczak K.M."/>
            <person name="Andrzejewski T.M."/>
            <person name="Davidsen T.M."/>
            <person name="Wayne K.J."/>
            <person name="Tettelin H."/>
            <person name="Glass J.I."/>
            <person name="Rusch D."/>
            <person name="Podicherti R."/>
            <person name="Tsui H.-C.T."/>
            <person name="Winkler M.E."/>
        </authorList>
    </citation>
    <scope>NUCLEOTIDE SEQUENCE</scope>
</reference>
<sequence>TGWMRVSSRCCGRATAKEPAGWMLLP</sequence>
<name>A0A382F1G9_9ZZZZ</name>
<feature type="non-terminal residue" evidence="1">
    <location>
        <position position="26"/>
    </location>
</feature>
<accession>A0A382F1G9</accession>
<protein>
    <submittedName>
        <fullName evidence="1">Uncharacterized protein</fullName>
    </submittedName>
</protein>
<dbReference type="AlphaFoldDB" id="A0A382F1G9"/>
<gene>
    <name evidence="1" type="ORF">METZ01_LOCUS209349</name>
</gene>
<organism evidence="1">
    <name type="scientific">marine metagenome</name>
    <dbReference type="NCBI Taxonomy" id="408172"/>
    <lineage>
        <taxon>unclassified sequences</taxon>
        <taxon>metagenomes</taxon>
        <taxon>ecological metagenomes</taxon>
    </lineage>
</organism>
<proteinExistence type="predicted"/>